<dbReference type="EMBL" id="BMQC01000003">
    <property type="protein sequence ID" value="GGK21527.1"/>
    <property type="molecule type" value="Genomic_DNA"/>
</dbReference>
<evidence type="ECO:0000256" key="1">
    <source>
        <dbReference type="SAM" id="Phobius"/>
    </source>
</evidence>
<dbReference type="AlphaFoldDB" id="A0A8J3BH19"/>
<keyword evidence="1" id="KW-1133">Transmembrane helix</keyword>
<sequence length="88" mass="9465">MKAPVTYTLARLGLLVAVTAALLPLGLNLFVTLLIAVAVSAVLSYFLLRRLRDRVAADLAAGVERRRAQKAQLRAALAGEDEPARPRT</sequence>
<evidence type="ECO:0008006" key="4">
    <source>
        <dbReference type="Google" id="ProtNLM"/>
    </source>
</evidence>
<reference evidence="2" key="1">
    <citation type="journal article" date="2014" name="Int. J. Syst. Evol. Microbiol.">
        <title>Complete genome sequence of Corynebacterium casei LMG S-19264T (=DSM 44701T), isolated from a smear-ripened cheese.</title>
        <authorList>
            <consortium name="US DOE Joint Genome Institute (JGI-PGF)"/>
            <person name="Walter F."/>
            <person name="Albersmeier A."/>
            <person name="Kalinowski J."/>
            <person name="Ruckert C."/>
        </authorList>
    </citation>
    <scope>NUCLEOTIDE SEQUENCE</scope>
    <source>
        <strain evidence="2">JCM 3091</strain>
    </source>
</reference>
<organism evidence="2 3">
    <name type="scientific">Pilimelia terevasa</name>
    <dbReference type="NCBI Taxonomy" id="53372"/>
    <lineage>
        <taxon>Bacteria</taxon>
        <taxon>Bacillati</taxon>
        <taxon>Actinomycetota</taxon>
        <taxon>Actinomycetes</taxon>
        <taxon>Micromonosporales</taxon>
        <taxon>Micromonosporaceae</taxon>
        <taxon>Pilimelia</taxon>
    </lineage>
</organism>
<dbReference type="InterPro" id="IPR025323">
    <property type="entry name" value="DUF4229"/>
</dbReference>
<dbReference type="RefSeq" id="WP_189113225.1">
    <property type="nucleotide sequence ID" value="NZ_BMQC01000003.1"/>
</dbReference>
<dbReference type="Pfam" id="PF14012">
    <property type="entry name" value="DUF4229"/>
    <property type="match status" value="1"/>
</dbReference>
<evidence type="ECO:0000313" key="3">
    <source>
        <dbReference type="Proteomes" id="UP000662200"/>
    </source>
</evidence>
<keyword evidence="3" id="KW-1185">Reference proteome</keyword>
<name>A0A8J3BH19_9ACTN</name>
<dbReference type="Proteomes" id="UP000662200">
    <property type="component" value="Unassembled WGS sequence"/>
</dbReference>
<keyword evidence="1" id="KW-0472">Membrane</keyword>
<reference evidence="2" key="2">
    <citation type="submission" date="2020-09" db="EMBL/GenBank/DDBJ databases">
        <authorList>
            <person name="Sun Q."/>
            <person name="Ohkuma M."/>
        </authorList>
    </citation>
    <scope>NUCLEOTIDE SEQUENCE</scope>
    <source>
        <strain evidence="2">JCM 3091</strain>
    </source>
</reference>
<keyword evidence="1" id="KW-0812">Transmembrane</keyword>
<proteinExistence type="predicted"/>
<gene>
    <name evidence="2" type="ORF">GCM10010124_12510</name>
</gene>
<comment type="caution">
    <text evidence="2">The sequence shown here is derived from an EMBL/GenBank/DDBJ whole genome shotgun (WGS) entry which is preliminary data.</text>
</comment>
<accession>A0A8J3BH19</accession>
<protein>
    <recommendedName>
        <fullName evidence="4">DUF4229 domain-containing protein</fullName>
    </recommendedName>
</protein>
<evidence type="ECO:0000313" key="2">
    <source>
        <dbReference type="EMBL" id="GGK21527.1"/>
    </source>
</evidence>
<feature type="transmembrane region" description="Helical" evidence="1">
    <location>
        <begin position="30"/>
        <end position="48"/>
    </location>
</feature>